<organism evidence="1 2">
    <name type="scientific">Parabacteroides acidifaciens</name>
    <dbReference type="NCBI Taxonomy" id="2290935"/>
    <lineage>
        <taxon>Bacteria</taxon>
        <taxon>Pseudomonadati</taxon>
        <taxon>Bacteroidota</taxon>
        <taxon>Bacteroidia</taxon>
        <taxon>Bacteroidales</taxon>
        <taxon>Tannerellaceae</taxon>
        <taxon>Parabacteroides</taxon>
    </lineage>
</organism>
<name>A0A3D8HBQ8_9BACT</name>
<sequence>MQLTANLHLWLSNNKLIPYTLKAASVKRGGFFCYIQNNTYLSEHIITQCNMTKNILYLLILYLLPACSGKQQEQSEPAPQKEDKTELPVLDLASVIDKQMPDTFTWNSLAKNIRLVPISTNSRTLMGMSRELIYWGDNFYIATDLQTQTIYKIDKDGTILKAFRHVGNGPGEYVYLSRIDYSPQDSLIQVFDNGNKKWIFYNTDGKLIKEISFSESEISHPLLFKEDYVICRGTSEAPNQLYITDKNLNILQRLCPFDTSWTTWEKAATILQTSRCNNRDILLVNHATSDSVFSVTDKGLIPQFILSKGKNTIPADEVKKFIELVQQGSPYILQLRIHSLPGYYLICYARDKQGIEEIWSKSDNRLVSRFFNTKEGVGIPFILPSGKKIRIEDFALYTNGNRIALFIPAEDLVGEIEGVKEDDNPVLLLIET</sequence>
<protein>
    <submittedName>
        <fullName evidence="1">6-bladed beta-propeller</fullName>
    </submittedName>
</protein>
<dbReference type="EMBL" id="QREV01000039">
    <property type="protein sequence ID" value="RDU48416.1"/>
    <property type="molecule type" value="Genomic_DNA"/>
</dbReference>
<dbReference type="Pfam" id="PF17170">
    <property type="entry name" value="DUF5128"/>
    <property type="match status" value="1"/>
</dbReference>
<gene>
    <name evidence="1" type="ORF">DWU89_14565</name>
</gene>
<proteinExistence type="predicted"/>
<dbReference type="Proteomes" id="UP000256321">
    <property type="component" value="Unassembled WGS sequence"/>
</dbReference>
<evidence type="ECO:0000313" key="2">
    <source>
        <dbReference type="Proteomes" id="UP000256321"/>
    </source>
</evidence>
<evidence type="ECO:0000313" key="1">
    <source>
        <dbReference type="EMBL" id="RDU48416.1"/>
    </source>
</evidence>
<dbReference type="InterPro" id="IPR011042">
    <property type="entry name" value="6-blade_b-propeller_TolB-like"/>
</dbReference>
<dbReference type="SUPFAM" id="SSF101898">
    <property type="entry name" value="NHL repeat"/>
    <property type="match status" value="1"/>
</dbReference>
<accession>A0A3D8HBQ8</accession>
<reference evidence="1 2" key="1">
    <citation type="submission" date="2018-07" db="EMBL/GenBank/DDBJ databases">
        <title>Parabacteroides acidifaciens nov. sp., isolated from human feces.</title>
        <authorList>
            <person name="Wang Y.J."/>
        </authorList>
    </citation>
    <scope>NUCLEOTIDE SEQUENCE [LARGE SCALE GENOMIC DNA]</scope>
    <source>
        <strain evidence="1 2">426-9</strain>
    </source>
</reference>
<comment type="caution">
    <text evidence="1">The sequence shown here is derived from an EMBL/GenBank/DDBJ whole genome shotgun (WGS) entry which is preliminary data.</text>
</comment>
<dbReference type="Gene3D" id="2.120.10.30">
    <property type="entry name" value="TolB, C-terminal domain"/>
    <property type="match status" value="1"/>
</dbReference>
<dbReference type="AlphaFoldDB" id="A0A3D8HBQ8"/>